<feature type="transmembrane region" description="Helical" evidence="1">
    <location>
        <begin position="66"/>
        <end position="90"/>
    </location>
</feature>
<reference evidence="4" key="2">
    <citation type="submission" date="2020-04" db="EMBL/GenBank/DDBJ databases">
        <authorList>
            <consortium name="NCBI Genome Project"/>
        </authorList>
    </citation>
    <scope>NUCLEOTIDE SEQUENCE</scope>
    <source>
        <strain evidence="4">CBS 304.34</strain>
    </source>
</reference>
<reference evidence="4" key="3">
    <citation type="submission" date="2025-04" db="UniProtKB">
        <authorList>
            <consortium name="RefSeq"/>
        </authorList>
    </citation>
    <scope>IDENTIFICATION</scope>
    <source>
        <strain evidence="4">CBS 304.34</strain>
    </source>
</reference>
<keyword evidence="1" id="KW-0812">Transmembrane</keyword>
<dbReference type="RefSeq" id="XP_033568870.1">
    <property type="nucleotide sequence ID" value="XM_033726305.1"/>
</dbReference>
<feature type="transmembrane region" description="Helical" evidence="1">
    <location>
        <begin position="205"/>
        <end position="223"/>
    </location>
</feature>
<proteinExistence type="predicted"/>
<dbReference type="InterPro" id="IPR053018">
    <property type="entry name" value="Elsinochrome_Biosynth-Asso"/>
</dbReference>
<keyword evidence="1" id="KW-1133">Transmembrane helix</keyword>
<evidence type="ECO:0000313" key="2">
    <source>
        <dbReference type="EMBL" id="KAF2801906.1"/>
    </source>
</evidence>
<feature type="transmembrane region" description="Helical" evidence="1">
    <location>
        <begin position="283"/>
        <end position="302"/>
    </location>
</feature>
<organism evidence="2">
    <name type="scientific">Mytilinidion resinicola</name>
    <dbReference type="NCBI Taxonomy" id="574789"/>
    <lineage>
        <taxon>Eukaryota</taxon>
        <taxon>Fungi</taxon>
        <taxon>Dikarya</taxon>
        <taxon>Ascomycota</taxon>
        <taxon>Pezizomycotina</taxon>
        <taxon>Dothideomycetes</taxon>
        <taxon>Pleosporomycetidae</taxon>
        <taxon>Mytilinidiales</taxon>
        <taxon>Mytilinidiaceae</taxon>
        <taxon>Mytilinidion</taxon>
    </lineage>
</organism>
<evidence type="ECO:0000256" key="1">
    <source>
        <dbReference type="SAM" id="Phobius"/>
    </source>
</evidence>
<name>A0A6A6XZA6_9PEZI</name>
<dbReference type="AlphaFoldDB" id="A0A6A6XZA6"/>
<dbReference type="PANTHER" id="PTHR37577">
    <property type="entry name" value="INTEGRAL MEMBRANE PROTEIN"/>
    <property type="match status" value="1"/>
</dbReference>
<feature type="transmembrane region" description="Helical" evidence="1">
    <location>
        <begin position="135"/>
        <end position="160"/>
    </location>
</feature>
<sequence>MGNTFGFMKPQSRGGFQFMVLDSCKAEGIDLNETCGLHFGPNHQLLSIGNITKGEMTPRPGIAGQGIWLGMLSLFAVIVVAFVFVAIEIVSRFELSRKLASNGRVLKFVYYFKDPPDEDVDDPERKIRYRARIRAGIRGYVLGASDAQTILVAAFILSFAAQEKCQLTSYHFTVAADMMTISLSVLVFSVALVRTYWRNPWAATFRVLLSIGAFIGVGLTIFGENNYSPEWPPPQNRHDSAILLPVACLLETDLWSRTKKQAEDHQADLGFQNSPSRWPTERFFYIVLVFAFLIAHASIGVRRWEGRHGEGNPGPRLWTNARGWFTTIYWLVVLLIPTVASVWVWNKVRIARVWVKDSGWIEDPNPEFNLWDSGQLIPLGAFILILMTMLTELKSRKGEADNRKNGHVWARISERDGGLELGRMPGARSERHPTVPVPLSALGY</sequence>
<dbReference type="OrthoDB" id="5427664at2759"/>
<feature type="transmembrane region" description="Helical" evidence="1">
    <location>
        <begin position="323"/>
        <end position="345"/>
    </location>
</feature>
<feature type="transmembrane region" description="Helical" evidence="1">
    <location>
        <begin position="172"/>
        <end position="193"/>
    </location>
</feature>
<dbReference type="EMBL" id="MU003726">
    <property type="protein sequence ID" value="KAF2801906.1"/>
    <property type="molecule type" value="Genomic_DNA"/>
</dbReference>
<keyword evidence="3" id="KW-1185">Reference proteome</keyword>
<dbReference type="PANTHER" id="PTHR37577:SF1">
    <property type="entry name" value="INTEGRAL MEMBRANE PROTEIN"/>
    <property type="match status" value="1"/>
</dbReference>
<keyword evidence="1" id="KW-0472">Membrane</keyword>
<dbReference type="Proteomes" id="UP000504636">
    <property type="component" value="Unplaced"/>
</dbReference>
<accession>A0A6A6XZA6</accession>
<reference evidence="2 4" key="1">
    <citation type="journal article" date="2020" name="Stud. Mycol.">
        <title>101 Dothideomycetes genomes: a test case for predicting lifestyles and emergence of pathogens.</title>
        <authorList>
            <person name="Haridas S."/>
            <person name="Albert R."/>
            <person name="Binder M."/>
            <person name="Bloem J."/>
            <person name="Labutti K."/>
            <person name="Salamov A."/>
            <person name="Andreopoulos B."/>
            <person name="Baker S."/>
            <person name="Barry K."/>
            <person name="Bills G."/>
            <person name="Bluhm B."/>
            <person name="Cannon C."/>
            <person name="Castanera R."/>
            <person name="Culley D."/>
            <person name="Daum C."/>
            <person name="Ezra D."/>
            <person name="Gonzalez J."/>
            <person name="Henrissat B."/>
            <person name="Kuo A."/>
            <person name="Liang C."/>
            <person name="Lipzen A."/>
            <person name="Lutzoni F."/>
            <person name="Magnuson J."/>
            <person name="Mondo S."/>
            <person name="Nolan M."/>
            <person name="Ohm R."/>
            <person name="Pangilinan J."/>
            <person name="Park H.-J."/>
            <person name="Ramirez L."/>
            <person name="Alfaro M."/>
            <person name="Sun H."/>
            <person name="Tritt A."/>
            <person name="Yoshinaga Y."/>
            <person name="Zwiers L.-H."/>
            <person name="Turgeon B."/>
            <person name="Goodwin S."/>
            <person name="Spatafora J."/>
            <person name="Crous P."/>
            <person name="Grigoriev I."/>
        </authorList>
    </citation>
    <scope>NUCLEOTIDE SEQUENCE</scope>
    <source>
        <strain evidence="2 4">CBS 304.34</strain>
    </source>
</reference>
<gene>
    <name evidence="2 4" type="ORF">BDZ99DRAFT_527870</name>
</gene>
<dbReference type="GeneID" id="54467198"/>
<protein>
    <submittedName>
        <fullName evidence="2 4">Uncharacterized protein</fullName>
    </submittedName>
</protein>
<feature type="transmembrane region" description="Helical" evidence="1">
    <location>
        <begin position="376"/>
        <end position="393"/>
    </location>
</feature>
<evidence type="ECO:0000313" key="4">
    <source>
        <dbReference type="RefSeq" id="XP_033568870.1"/>
    </source>
</evidence>
<evidence type="ECO:0000313" key="3">
    <source>
        <dbReference type="Proteomes" id="UP000504636"/>
    </source>
</evidence>